<dbReference type="EMBL" id="SUME01000008">
    <property type="protein sequence ID" value="TJZ53317.1"/>
    <property type="molecule type" value="Genomic_DNA"/>
</dbReference>
<organism evidence="1 2">
    <name type="scientific">Sphingobacterium olei</name>
    <dbReference type="NCBI Taxonomy" id="2571155"/>
    <lineage>
        <taxon>Bacteria</taxon>
        <taxon>Pseudomonadati</taxon>
        <taxon>Bacteroidota</taxon>
        <taxon>Sphingobacteriia</taxon>
        <taxon>Sphingobacteriales</taxon>
        <taxon>Sphingobacteriaceae</taxon>
        <taxon>Sphingobacterium</taxon>
    </lineage>
</organism>
<dbReference type="RefSeq" id="WP_136902772.1">
    <property type="nucleotide sequence ID" value="NZ_SUME01000008.1"/>
</dbReference>
<evidence type="ECO:0000313" key="1">
    <source>
        <dbReference type="EMBL" id="TJZ53317.1"/>
    </source>
</evidence>
<name>A0A4U0NGM4_9SPHI</name>
<dbReference type="AlphaFoldDB" id="A0A4U0NGM4"/>
<proteinExistence type="predicted"/>
<gene>
    <name evidence="1" type="ORF">FAZ15_18385</name>
</gene>
<comment type="caution">
    <text evidence="1">The sequence shown here is derived from an EMBL/GenBank/DDBJ whole genome shotgun (WGS) entry which is preliminary data.</text>
</comment>
<dbReference type="Proteomes" id="UP000306808">
    <property type="component" value="Unassembled WGS sequence"/>
</dbReference>
<evidence type="ECO:0000313" key="2">
    <source>
        <dbReference type="Proteomes" id="UP000306808"/>
    </source>
</evidence>
<accession>A0A4U0NGM4</accession>
<keyword evidence="2" id="KW-1185">Reference proteome</keyword>
<sequence length="194" mass="23358">MKKYDIYISKYYPPFIYPYSEGYDECPESIDRDTKVILSKKNYRKEFASLFLRIKEIAFEHNYTVKDETMLFSGDRCVTYSFTEKSQHVEKVAVRKEANLVFCISILERFYCVYNKEIEYYYADDGKFLGQITSEPSDKFTREERELAEEMEKLILEMRYEKIEFSTLHYVLESYKAFGKAEFTLFHGLFKDDF</sequence>
<reference evidence="1 2" key="1">
    <citation type="submission" date="2019-04" db="EMBL/GenBank/DDBJ databases">
        <title>Sphingobacterium olei sp. nov., isolated from oil-contaminated soil.</title>
        <authorList>
            <person name="Liu B."/>
        </authorList>
    </citation>
    <scope>NUCLEOTIDE SEQUENCE [LARGE SCALE GENOMIC DNA]</scope>
    <source>
        <strain evidence="1 2">HAL-9</strain>
    </source>
</reference>
<protein>
    <submittedName>
        <fullName evidence="1">Uncharacterized protein</fullName>
    </submittedName>
</protein>